<evidence type="ECO:0000256" key="3">
    <source>
        <dbReference type="ARBA" id="ARBA00022853"/>
    </source>
</evidence>
<dbReference type="EMBL" id="JAVHJO010000008">
    <property type="protein sequence ID" value="KAK6537963.1"/>
    <property type="molecule type" value="Genomic_DNA"/>
</dbReference>
<evidence type="ECO:0000259" key="11">
    <source>
        <dbReference type="PROSITE" id="PS51038"/>
    </source>
</evidence>
<evidence type="ECO:0000313" key="13">
    <source>
        <dbReference type="Proteomes" id="UP001365542"/>
    </source>
</evidence>
<keyword evidence="13" id="KW-1185">Reference proteome</keyword>
<gene>
    <name evidence="12" type="ORF">TWF694_010858</name>
</gene>
<dbReference type="Pfam" id="PF00439">
    <property type="entry name" value="Bromodomain"/>
    <property type="match status" value="2"/>
</dbReference>
<protein>
    <submittedName>
        <fullName evidence="12">Uncharacterized protein</fullName>
    </submittedName>
</protein>
<evidence type="ECO:0000256" key="6">
    <source>
        <dbReference type="ARBA" id="ARBA00023163"/>
    </source>
</evidence>
<sequence>MAPSVPPPRASDPDLAHMKAIIDAIIEFKDENDAQIADVFMEIVSRRALPDYYRVIKSPIALVTIQNKLKQKRYAGFKDFINDAARVFHNAKTYNRPSSKIYKDAVTLEGVLLEELRKLTALENPPLTEAEAVLPDLGPLPTTDSEGEEEEEAEGTAEEGSGEGSGEEDDEEEEDGDEEDEDEEMEDADAVKNDDDDEVENDSDDEEETNRTRRSSRRAAKKTGTEDADDDEKKERRKEPKKRGRPPRVDAPYECRIKGVLKGIRKFRTKDDQPLHGPFEKLPDPKTTPEYYRVITNPIAIDTLKKKVKRRQYDTVEHFMEDVYTMFDNAMEYNEDNSEIYKTAKYIKEEAKKFYDIEVAKPDSDFVEANSKGNQDREPVPYIDHKGDRFVVGDWIELNNPLDAEKPIVAQIFRVFKMRVDGELGINVCWYYRPENTVHRVNKRFFENEVAKTGQYRDHPIEDIIGRCFVQFYTKASRGRPKGSAGKNIYICEARYNEEKCLFNRIKTWKSCIPDEVRNHPDDTEYWEKQVPLKKFDSPIKDRLPADAKKGDKMPKATWIRDDAPPQGAVFIGDRRPNDSPSPSPTPPPKPKSPTPPPPPPAAPATQPRSSRRAAVPQPQQVNATPMAHRQFPAQQQQAQLAPMPSPYAQYPHQHPQPYYTPHQPQTPAHFQPPHSPYVPQMPAVNSMPQIPGAVIQPYPADQQDMPGDPISYTIDANWPPELLARLRCDDKGIPIFHTTIPQNNPGYKVCFEEWGSRFSTGGMPLDKVNFPVRRVVNRIKQAHTYGIPFDEDQQLIWNKGEEILEEFMARERAAGSTAMEGRDILKAITYPLEQAVEAILKTKPAGYKFEGELYDRETIKHYNGLKRKRETEPATAN</sequence>
<feature type="domain" description="BAH" evidence="11">
    <location>
        <begin position="388"/>
        <end position="507"/>
    </location>
</feature>
<evidence type="ECO:0000256" key="4">
    <source>
        <dbReference type="ARBA" id="ARBA00023015"/>
    </source>
</evidence>
<dbReference type="GO" id="GO:0003682">
    <property type="term" value="F:chromatin binding"/>
    <property type="evidence" value="ECO:0007669"/>
    <property type="project" value="InterPro"/>
</dbReference>
<feature type="compositionally biased region" description="Pro residues" evidence="9">
    <location>
        <begin position="580"/>
        <end position="603"/>
    </location>
</feature>
<feature type="domain" description="Bromo" evidence="10">
    <location>
        <begin position="32"/>
        <end position="102"/>
    </location>
</feature>
<feature type="compositionally biased region" description="Basic and acidic residues" evidence="9">
    <location>
        <begin position="538"/>
        <end position="564"/>
    </location>
</feature>
<keyword evidence="6" id="KW-0804">Transcription</keyword>
<keyword evidence="5 8" id="KW-0103">Bromodomain</keyword>
<evidence type="ECO:0000256" key="1">
    <source>
        <dbReference type="ARBA" id="ARBA00004123"/>
    </source>
</evidence>
<evidence type="ECO:0000256" key="9">
    <source>
        <dbReference type="SAM" id="MobiDB-lite"/>
    </source>
</evidence>
<dbReference type="Pfam" id="PF01426">
    <property type="entry name" value="BAH"/>
    <property type="match status" value="1"/>
</dbReference>
<dbReference type="PROSITE" id="PS51038">
    <property type="entry name" value="BAH"/>
    <property type="match status" value="1"/>
</dbReference>
<dbReference type="PRINTS" id="PR00503">
    <property type="entry name" value="BROMODOMAIN"/>
</dbReference>
<feature type="compositionally biased region" description="Basic residues" evidence="9">
    <location>
        <begin position="212"/>
        <end position="221"/>
    </location>
</feature>
<feature type="compositionally biased region" description="Low complexity" evidence="9">
    <location>
        <begin position="628"/>
        <end position="669"/>
    </location>
</feature>
<evidence type="ECO:0000256" key="7">
    <source>
        <dbReference type="ARBA" id="ARBA00023242"/>
    </source>
</evidence>
<dbReference type="InterPro" id="IPR036427">
    <property type="entry name" value="Bromodomain-like_sf"/>
</dbReference>
<feature type="compositionally biased region" description="Low complexity" evidence="9">
    <location>
        <begin position="604"/>
        <end position="615"/>
    </location>
</feature>
<dbReference type="InterPro" id="IPR037382">
    <property type="entry name" value="Rsc/polybromo"/>
</dbReference>
<dbReference type="PROSITE" id="PS50014">
    <property type="entry name" value="BROMODOMAIN_2"/>
    <property type="match status" value="2"/>
</dbReference>
<comment type="subcellular location">
    <subcellularLocation>
        <location evidence="1">Nucleus</location>
    </subcellularLocation>
</comment>
<accession>A0AAV9XDH4</accession>
<comment type="caution">
    <text evidence="12">The sequence shown here is derived from an EMBL/GenBank/DDBJ whole genome shotgun (WGS) entry which is preliminary data.</text>
</comment>
<proteinExistence type="predicted"/>
<dbReference type="Proteomes" id="UP001365542">
    <property type="component" value="Unassembled WGS sequence"/>
</dbReference>
<keyword evidence="4" id="KW-0805">Transcription regulation</keyword>
<keyword evidence="2" id="KW-0677">Repeat</keyword>
<feature type="compositionally biased region" description="Acidic residues" evidence="9">
    <location>
        <begin position="145"/>
        <end position="208"/>
    </location>
</feature>
<dbReference type="Gene3D" id="2.30.30.490">
    <property type="match status" value="1"/>
</dbReference>
<dbReference type="CDD" id="cd04717">
    <property type="entry name" value="BAH_polybromo"/>
    <property type="match status" value="1"/>
</dbReference>
<dbReference type="GO" id="GO:0016586">
    <property type="term" value="C:RSC-type complex"/>
    <property type="evidence" value="ECO:0007669"/>
    <property type="project" value="InterPro"/>
</dbReference>
<reference evidence="12 13" key="1">
    <citation type="submission" date="2019-10" db="EMBL/GenBank/DDBJ databases">
        <authorList>
            <person name="Palmer J.M."/>
        </authorList>
    </citation>
    <scope>NUCLEOTIDE SEQUENCE [LARGE SCALE GENOMIC DNA]</scope>
    <source>
        <strain evidence="12 13">TWF694</strain>
    </source>
</reference>
<dbReference type="PROSITE" id="PS00633">
    <property type="entry name" value="BROMODOMAIN_1"/>
    <property type="match status" value="1"/>
</dbReference>
<dbReference type="InterPro" id="IPR001025">
    <property type="entry name" value="BAH_dom"/>
</dbReference>
<dbReference type="SUPFAM" id="SSF47370">
    <property type="entry name" value="Bromodomain"/>
    <property type="match status" value="2"/>
</dbReference>
<dbReference type="SMART" id="SM00297">
    <property type="entry name" value="BROMO"/>
    <property type="match status" value="2"/>
</dbReference>
<dbReference type="Gene3D" id="1.20.920.10">
    <property type="entry name" value="Bromodomain-like"/>
    <property type="match status" value="2"/>
</dbReference>
<name>A0AAV9XDH4_9PEZI</name>
<feature type="domain" description="Bromo" evidence="10">
    <location>
        <begin position="271"/>
        <end position="341"/>
    </location>
</feature>
<dbReference type="InterPro" id="IPR043151">
    <property type="entry name" value="BAH_sf"/>
</dbReference>
<keyword evidence="7" id="KW-0539">Nucleus</keyword>
<dbReference type="GO" id="GO:0006338">
    <property type="term" value="P:chromatin remodeling"/>
    <property type="evidence" value="ECO:0007669"/>
    <property type="project" value="InterPro"/>
</dbReference>
<evidence type="ECO:0000313" key="12">
    <source>
        <dbReference type="EMBL" id="KAK6537963.1"/>
    </source>
</evidence>
<evidence type="ECO:0000256" key="8">
    <source>
        <dbReference type="PROSITE-ProRule" id="PRU00035"/>
    </source>
</evidence>
<feature type="region of interest" description="Disordered" evidence="9">
    <location>
        <begin position="538"/>
        <end position="671"/>
    </location>
</feature>
<dbReference type="GO" id="GO:0006368">
    <property type="term" value="P:transcription elongation by RNA polymerase II"/>
    <property type="evidence" value="ECO:0007669"/>
    <property type="project" value="TreeGrafter"/>
</dbReference>
<evidence type="ECO:0000256" key="2">
    <source>
        <dbReference type="ARBA" id="ARBA00022737"/>
    </source>
</evidence>
<dbReference type="SMART" id="SM00439">
    <property type="entry name" value="BAH"/>
    <property type="match status" value="1"/>
</dbReference>
<organism evidence="12 13">
    <name type="scientific">Orbilia ellipsospora</name>
    <dbReference type="NCBI Taxonomy" id="2528407"/>
    <lineage>
        <taxon>Eukaryota</taxon>
        <taxon>Fungi</taxon>
        <taxon>Dikarya</taxon>
        <taxon>Ascomycota</taxon>
        <taxon>Pezizomycotina</taxon>
        <taxon>Orbiliomycetes</taxon>
        <taxon>Orbiliales</taxon>
        <taxon>Orbiliaceae</taxon>
        <taxon>Orbilia</taxon>
    </lineage>
</organism>
<dbReference type="AlphaFoldDB" id="A0AAV9XDH4"/>
<dbReference type="PANTHER" id="PTHR16062">
    <property type="entry name" value="SWI/SNF-RELATED"/>
    <property type="match status" value="1"/>
</dbReference>
<evidence type="ECO:0000259" key="10">
    <source>
        <dbReference type="PROSITE" id="PS50014"/>
    </source>
</evidence>
<evidence type="ECO:0000256" key="5">
    <source>
        <dbReference type="ARBA" id="ARBA00023117"/>
    </source>
</evidence>
<dbReference type="CDD" id="cd04369">
    <property type="entry name" value="Bromodomain"/>
    <property type="match status" value="1"/>
</dbReference>
<dbReference type="InterPro" id="IPR001487">
    <property type="entry name" value="Bromodomain"/>
</dbReference>
<dbReference type="PANTHER" id="PTHR16062:SF21">
    <property type="entry name" value="CHROMATIN STRUCTURE-REMODELING COMPLEX SUBUNIT RSC1-RELATED"/>
    <property type="match status" value="1"/>
</dbReference>
<keyword evidence="3" id="KW-0156">Chromatin regulator</keyword>
<dbReference type="InterPro" id="IPR018359">
    <property type="entry name" value="Bromodomain_CS"/>
</dbReference>
<feature type="region of interest" description="Disordered" evidence="9">
    <location>
        <begin position="127"/>
        <end position="253"/>
    </location>
</feature>